<evidence type="ECO:0000313" key="1">
    <source>
        <dbReference type="EMBL" id="KAL3513234.1"/>
    </source>
</evidence>
<reference evidence="1 2" key="1">
    <citation type="submission" date="2024-11" db="EMBL/GenBank/DDBJ databases">
        <title>A near-complete genome assembly of Cinchona calisaya.</title>
        <authorList>
            <person name="Lian D.C."/>
            <person name="Zhao X.W."/>
            <person name="Wei L."/>
        </authorList>
    </citation>
    <scope>NUCLEOTIDE SEQUENCE [LARGE SCALE GENOMIC DNA]</scope>
    <source>
        <tissue evidence="1">Nenye</tissue>
    </source>
</reference>
<dbReference type="AlphaFoldDB" id="A0ABD2Z3D3"/>
<keyword evidence="2" id="KW-1185">Reference proteome</keyword>
<evidence type="ECO:0008006" key="3">
    <source>
        <dbReference type="Google" id="ProtNLM"/>
    </source>
</evidence>
<evidence type="ECO:0000313" key="2">
    <source>
        <dbReference type="Proteomes" id="UP001630127"/>
    </source>
</evidence>
<sequence>RMVKTQRPENCELERVSDLIKDGKWDAQVLQRFFSNDDRIRISKIPLSIHQRKDRFFWKETKDVAYSVKSGYAVAKSMRKDD</sequence>
<feature type="non-terminal residue" evidence="1">
    <location>
        <position position="1"/>
    </location>
</feature>
<dbReference type="Proteomes" id="UP001630127">
    <property type="component" value="Unassembled WGS sequence"/>
</dbReference>
<organism evidence="1 2">
    <name type="scientific">Cinchona calisaya</name>
    <dbReference type="NCBI Taxonomy" id="153742"/>
    <lineage>
        <taxon>Eukaryota</taxon>
        <taxon>Viridiplantae</taxon>
        <taxon>Streptophyta</taxon>
        <taxon>Embryophyta</taxon>
        <taxon>Tracheophyta</taxon>
        <taxon>Spermatophyta</taxon>
        <taxon>Magnoliopsida</taxon>
        <taxon>eudicotyledons</taxon>
        <taxon>Gunneridae</taxon>
        <taxon>Pentapetalae</taxon>
        <taxon>asterids</taxon>
        <taxon>lamiids</taxon>
        <taxon>Gentianales</taxon>
        <taxon>Rubiaceae</taxon>
        <taxon>Cinchonoideae</taxon>
        <taxon>Cinchoneae</taxon>
        <taxon>Cinchona</taxon>
    </lineage>
</organism>
<accession>A0ABD2Z3D3</accession>
<proteinExistence type="predicted"/>
<dbReference type="EMBL" id="JBJUIK010000011">
    <property type="protein sequence ID" value="KAL3513234.1"/>
    <property type="molecule type" value="Genomic_DNA"/>
</dbReference>
<protein>
    <recommendedName>
        <fullName evidence="3">Reverse transcriptase</fullName>
    </recommendedName>
</protein>
<gene>
    <name evidence="1" type="ORF">ACH5RR_025951</name>
</gene>
<name>A0ABD2Z3D3_9GENT</name>
<comment type="caution">
    <text evidence="1">The sequence shown here is derived from an EMBL/GenBank/DDBJ whole genome shotgun (WGS) entry which is preliminary data.</text>
</comment>